<sequence>MICTKNINIALLKNFLGLELETFQKEDKIFIKAPISCTIEKNNEIIKIHLDKDYIISINDGDYYVLDYKYSKNFHRYIFFLNGEKGIFIFKKQLKNEEVLHFLLSIFFVEKIIKE</sequence>
<evidence type="ECO:0000313" key="2">
    <source>
        <dbReference type="Proteomes" id="UP000185490"/>
    </source>
</evidence>
<protein>
    <submittedName>
        <fullName evidence="1">Uncharacterized protein</fullName>
    </submittedName>
</protein>
<proteinExistence type="predicted"/>
<dbReference type="EMBL" id="CP007389">
    <property type="protein sequence ID" value="APT73677.1"/>
    <property type="molecule type" value="Genomic_DNA"/>
</dbReference>
<evidence type="ECO:0000313" key="1">
    <source>
        <dbReference type="EMBL" id="APT73677.1"/>
    </source>
</evidence>
<gene>
    <name evidence="1" type="ORF">BW47_03610</name>
</gene>
<dbReference type="RefSeq" id="WP_012056889.1">
    <property type="nucleotide sequence ID" value="NZ_CP007389.1"/>
</dbReference>
<dbReference type="Proteomes" id="UP000185490">
    <property type="component" value="Chromosome"/>
</dbReference>
<name>A0ABM6GE68_9BACT</name>
<keyword evidence="2" id="KW-1185">Reference proteome</keyword>
<reference evidence="1 2" key="1">
    <citation type="submission" date="2014-02" db="EMBL/GenBank/DDBJ databases">
        <title>Diversity of Thermotogales isolates from hydrothermal vents.</title>
        <authorList>
            <person name="Haverkamp T.H.A."/>
            <person name="Lossouarn J."/>
            <person name="Geslin C."/>
            <person name="Nesbo C.L."/>
        </authorList>
    </citation>
    <scope>NUCLEOTIDE SEQUENCE [LARGE SCALE GENOMIC DNA]</scope>
    <source>
        <strain evidence="1 2">431</strain>
    </source>
</reference>
<organism evidence="1 2">
    <name type="scientific">Thermosipho melanesiensis</name>
    <dbReference type="NCBI Taxonomy" id="46541"/>
    <lineage>
        <taxon>Bacteria</taxon>
        <taxon>Thermotogati</taxon>
        <taxon>Thermotogota</taxon>
        <taxon>Thermotogae</taxon>
        <taxon>Thermotogales</taxon>
        <taxon>Fervidobacteriaceae</taxon>
        <taxon>Thermosipho</taxon>
    </lineage>
</organism>
<accession>A0ABM6GE68</accession>